<protein>
    <submittedName>
        <fullName evidence="1">Uncharacterized protein</fullName>
    </submittedName>
</protein>
<dbReference type="InterPro" id="IPR036113">
    <property type="entry name" value="Asp/Glu-ADT_sf_sub_c"/>
</dbReference>
<dbReference type="eggNOG" id="ENOG5032EZQ">
    <property type="taxonomic scope" value="Bacteria"/>
</dbReference>
<proteinExistence type="predicted"/>
<dbReference type="AlphaFoldDB" id="C5J5W5"/>
<keyword evidence="2" id="KW-1185">Reference proteome</keyword>
<reference evidence="2" key="1">
    <citation type="journal article" date="2009" name="BMC Bioinformatics">
        <title>The Mycoplasma conjunctivae genome sequencing, annotation and analysis.</title>
        <authorList>
            <person name="Calderon-Copete S.P."/>
            <person name="Wigger G."/>
            <person name="Wunderlin C."/>
            <person name="Schmidheini T."/>
            <person name="Frey J."/>
            <person name="Quail M.A."/>
            <person name="Falquet L."/>
        </authorList>
    </citation>
    <scope>NUCLEOTIDE SEQUENCE [LARGE SCALE GENOMIC DNA]</scope>
    <source>
        <strain evidence="2">ATCC 25834 / NCTC 10147 / HRC/581</strain>
    </source>
</reference>
<evidence type="ECO:0000313" key="1">
    <source>
        <dbReference type="EMBL" id="CAT04855.1"/>
    </source>
</evidence>
<name>C5J5W5_MESCH</name>
<dbReference type="GO" id="GO:0006450">
    <property type="term" value="P:regulation of translational fidelity"/>
    <property type="evidence" value="ECO:0007669"/>
    <property type="project" value="InterPro"/>
</dbReference>
<evidence type="ECO:0000313" key="2">
    <source>
        <dbReference type="Proteomes" id="UP000001491"/>
    </source>
</evidence>
<sequence length="97" mass="11376">MKKETVIDLAKKLKFVPNQDVIDVVLSENKLIKKSIYNLYQFDTSNVLPMDKVHEHTFSLSLLREDVAKVEDYRDVLFKNSVHSENENIKIKRVIND</sequence>
<dbReference type="KEGG" id="mco:MCJ_001640"/>
<accession>C5J5W5</accession>
<gene>
    <name evidence="1" type="ordered locus">MCJ_001640</name>
</gene>
<organism evidence="1 2">
    <name type="scientific">Mesomycoplasma conjunctivae (strain ATCC 25834 / NCTC 10147 / HRC/581)</name>
    <name type="common">Mycoplasma conjunctivae</name>
    <dbReference type="NCBI Taxonomy" id="572263"/>
    <lineage>
        <taxon>Bacteria</taxon>
        <taxon>Bacillati</taxon>
        <taxon>Mycoplasmatota</taxon>
        <taxon>Mycoplasmoidales</taxon>
        <taxon>Metamycoplasmataceae</taxon>
        <taxon>Mesomycoplasma</taxon>
    </lineage>
</organism>
<dbReference type="SUPFAM" id="SSF141000">
    <property type="entry name" value="Glu-tRNAGln amidotransferase C subunit"/>
    <property type="match status" value="1"/>
</dbReference>
<dbReference type="HOGENOM" id="CLU_2343667_0_0_14"/>
<dbReference type="EMBL" id="FM864216">
    <property type="protein sequence ID" value="CAT04855.1"/>
    <property type="molecule type" value="Genomic_DNA"/>
</dbReference>
<dbReference type="Proteomes" id="UP000001491">
    <property type="component" value="Chromosome"/>
</dbReference>